<dbReference type="EMBL" id="ML975186">
    <property type="protein sequence ID" value="KAF1808305.1"/>
    <property type="molecule type" value="Genomic_DNA"/>
</dbReference>
<reference evidence="3" key="2">
    <citation type="submission" date="2020-04" db="EMBL/GenBank/DDBJ databases">
        <authorList>
            <consortium name="NCBI Genome Project"/>
        </authorList>
    </citation>
    <scope>NUCLEOTIDE SEQUENCE</scope>
    <source>
        <strain evidence="3">CBS 781.70</strain>
    </source>
</reference>
<evidence type="ECO:0000313" key="2">
    <source>
        <dbReference type="Proteomes" id="UP000504638"/>
    </source>
</evidence>
<dbReference type="OrthoDB" id="10661654at2759"/>
<dbReference type="AlphaFoldDB" id="A0A6G1FR39"/>
<sequence>MSLTLQSHCSASSMPYYSDTELGLYPTPILKTKADWPLWIQSIVRRACRTGVWEYIKPNGPNFPPQSPELTDEEFDKLPPDEKLYLEREGPTRDLAWEGIWWLMDDMLFSLPEGCGCRVYLDCMDSPRYWLETIREYFGVSESELSTLRPRT</sequence>
<dbReference type="Proteomes" id="UP000504638">
    <property type="component" value="Unplaced"/>
</dbReference>
<evidence type="ECO:0000313" key="1">
    <source>
        <dbReference type="EMBL" id="KAF1808305.1"/>
    </source>
</evidence>
<protein>
    <submittedName>
        <fullName evidence="1 3">Uncharacterized protein</fullName>
    </submittedName>
</protein>
<evidence type="ECO:0000313" key="3">
    <source>
        <dbReference type="RefSeq" id="XP_033529936.1"/>
    </source>
</evidence>
<reference evidence="1 3" key="1">
    <citation type="submission" date="2020-01" db="EMBL/GenBank/DDBJ databases">
        <authorList>
            <consortium name="DOE Joint Genome Institute"/>
            <person name="Haridas S."/>
            <person name="Albert R."/>
            <person name="Binder M."/>
            <person name="Bloem J."/>
            <person name="Labutti K."/>
            <person name="Salamov A."/>
            <person name="Andreopoulos B."/>
            <person name="Baker S.E."/>
            <person name="Barry K."/>
            <person name="Bills G."/>
            <person name="Bluhm B.H."/>
            <person name="Cannon C."/>
            <person name="Castanera R."/>
            <person name="Culley D.E."/>
            <person name="Daum C."/>
            <person name="Ezra D."/>
            <person name="Gonzalez J.B."/>
            <person name="Henrissat B."/>
            <person name="Kuo A."/>
            <person name="Liang C."/>
            <person name="Lipzen A."/>
            <person name="Lutzoni F."/>
            <person name="Magnuson J."/>
            <person name="Mondo S."/>
            <person name="Nolan M."/>
            <person name="Ohm R."/>
            <person name="Pangilinan J."/>
            <person name="Park H.-J."/>
            <person name="Ramirez L."/>
            <person name="Alfaro M."/>
            <person name="Sun H."/>
            <person name="Tritt A."/>
            <person name="Yoshinaga Y."/>
            <person name="Zwiers L.-H."/>
            <person name="Turgeon B.G."/>
            <person name="Goodwin S.B."/>
            <person name="Spatafora J.W."/>
            <person name="Crous P.W."/>
            <person name="Grigoriev I.V."/>
        </authorList>
    </citation>
    <scope>NUCLEOTIDE SEQUENCE</scope>
    <source>
        <strain evidence="1 3">CBS 781.70</strain>
    </source>
</reference>
<accession>A0A6G1FR39</accession>
<name>A0A6G1FR39_9PEZI</name>
<dbReference type="RefSeq" id="XP_033529936.1">
    <property type="nucleotide sequence ID" value="XM_033680399.1"/>
</dbReference>
<reference evidence="3" key="3">
    <citation type="submission" date="2025-04" db="UniProtKB">
        <authorList>
            <consortium name="RefSeq"/>
        </authorList>
    </citation>
    <scope>IDENTIFICATION</scope>
    <source>
        <strain evidence="3">CBS 781.70</strain>
    </source>
</reference>
<gene>
    <name evidence="1 3" type="ORF">P152DRAFT_462702</name>
</gene>
<proteinExistence type="predicted"/>
<organism evidence="1">
    <name type="scientific">Eremomyces bilateralis CBS 781.70</name>
    <dbReference type="NCBI Taxonomy" id="1392243"/>
    <lineage>
        <taxon>Eukaryota</taxon>
        <taxon>Fungi</taxon>
        <taxon>Dikarya</taxon>
        <taxon>Ascomycota</taxon>
        <taxon>Pezizomycotina</taxon>
        <taxon>Dothideomycetes</taxon>
        <taxon>Dothideomycetes incertae sedis</taxon>
        <taxon>Eremomycetales</taxon>
        <taxon>Eremomycetaceae</taxon>
        <taxon>Eremomyces</taxon>
    </lineage>
</organism>
<keyword evidence="2" id="KW-1185">Reference proteome</keyword>
<dbReference type="GeneID" id="54420969"/>